<dbReference type="GO" id="GO:0055085">
    <property type="term" value="P:transmembrane transport"/>
    <property type="evidence" value="ECO:0007669"/>
    <property type="project" value="InterPro"/>
</dbReference>
<feature type="transmembrane region" description="Helical" evidence="6">
    <location>
        <begin position="29"/>
        <end position="50"/>
    </location>
</feature>
<comment type="similarity">
    <text evidence="6">Belongs to the binding-protein-dependent transport system permease family.</text>
</comment>
<dbReference type="InterPro" id="IPR051204">
    <property type="entry name" value="ABC_transp_perm/SBD"/>
</dbReference>
<dbReference type="CDD" id="cd06261">
    <property type="entry name" value="TM_PBP2"/>
    <property type="match status" value="1"/>
</dbReference>
<dbReference type="Gene3D" id="1.10.3720.10">
    <property type="entry name" value="MetI-like"/>
    <property type="match status" value="1"/>
</dbReference>
<feature type="domain" description="ABC transmembrane type-1" evidence="8">
    <location>
        <begin position="25"/>
        <end position="210"/>
    </location>
</feature>
<dbReference type="RefSeq" id="WP_106298789.1">
    <property type="nucleotide sequence ID" value="NZ_PVTI01000031.1"/>
</dbReference>
<evidence type="ECO:0000256" key="5">
    <source>
        <dbReference type="ARBA" id="ARBA00023136"/>
    </source>
</evidence>
<keyword evidence="10" id="KW-1185">Reference proteome</keyword>
<dbReference type="InterPro" id="IPR000515">
    <property type="entry name" value="MetI-like"/>
</dbReference>
<gene>
    <name evidence="9" type="ORF">BCF74_13135</name>
</gene>
<evidence type="ECO:0000256" key="1">
    <source>
        <dbReference type="ARBA" id="ARBA00004141"/>
    </source>
</evidence>
<evidence type="ECO:0000256" key="2">
    <source>
        <dbReference type="ARBA" id="ARBA00022448"/>
    </source>
</evidence>
<keyword evidence="5 6" id="KW-0472">Membrane</keyword>
<dbReference type="PANTHER" id="PTHR30177">
    <property type="entry name" value="GLYCINE BETAINE/L-PROLINE TRANSPORT SYSTEM PERMEASE PROTEIN PROW"/>
    <property type="match status" value="1"/>
</dbReference>
<dbReference type="Pfam" id="PF00528">
    <property type="entry name" value="BPD_transp_1"/>
    <property type="match status" value="1"/>
</dbReference>
<evidence type="ECO:0000256" key="3">
    <source>
        <dbReference type="ARBA" id="ARBA00022692"/>
    </source>
</evidence>
<evidence type="ECO:0000256" key="6">
    <source>
        <dbReference type="RuleBase" id="RU363032"/>
    </source>
</evidence>
<evidence type="ECO:0000259" key="8">
    <source>
        <dbReference type="PROSITE" id="PS50928"/>
    </source>
</evidence>
<accession>A0A2T0U4S6</accession>
<keyword evidence="4 6" id="KW-1133">Transmembrane helix</keyword>
<dbReference type="EMBL" id="PVTI01000031">
    <property type="protein sequence ID" value="PRY52894.1"/>
    <property type="molecule type" value="Genomic_DNA"/>
</dbReference>
<dbReference type="InterPro" id="IPR035906">
    <property type="entry name" value="MetI-like_sf"/>
</dbReference>
<dbReference type="SUPFAM" id="SSF161098">
    <property type="entry name" value="MetI-like"/>
    <property type="match status" value="1"/>
</dbReference>
<comment type="caution">
    <text evidence="9">The sequence shown here is derived from an EMBL/GenBank/DDBJ whole genome shotgun (WGS) entry which is preliminary data.</text>
</comment>
<comment type="subcellular location">
    <subcellularLocation>
        <location evidence="6">Cell membrane</location>
        <topology evidence="6">Multi-pass membrane protein</topology>
    </subcellularLocation>
    <subcellularLocation>
        <location evidence="1">Membrane</location>
        <topology evidence="1">Multi-pass membrane protein</topology>
    </subcellularLocation>
</comment>
<sequence length="279" mass="28678">MIASIIDWLTSSATWSGEGGLGARIVEHLWYSVLAVAVAAMIAVPLGLWVGHTGRAKWLVSVANSLRAVPTLGLLFAVALWLGPKIQGDLAFLIPSIVVLVILVIPPILSGVYAGVEAVDPAARDAARGMGMTGGEVVRQVEIPNALPLMLSGLRSAFLQVIATATVAAYVGLGGLGRYLIDGIKTGDYVSTAGGAIVVSVLALVVDGVLALVQRAVVSPGLTGRATRRRRAEGDRAVDGPGTNSRNPDARSVATGMSAPADEVAPSADQTRSSTSTRQ</sequence>
<evidence type="ECO:0000256" key="7">
    <source>
        <dbReference type="SAM" id="MobiDB-lite"/>
    </source>
</evidence>
<dbReference type="OrthoDB" id="5244012at2"/>
<protein>
    <submittedName>
        <fullName evidence="9">Osmoprotectant transport system permease protein</fullName>
    </submittedName>
</protein>
<feature type="compositionally biased region" description="Polar residues" evidence="7">
    <location>
        <begin position="268"/>
        <end position="279"/>
    </location>
</feature>
<evidence type="ECO:0000313" key="10">
    <source>
        <dbReference type="Proteomes" id="UP000237822"/>
    </source>
</evidence>
<feature type="transmembrane region" description="Helical" evidence="6">
    <location>
        <begin position="62"/>
        <end position="83"/>
    </location>
</feature>
<dbReference type="GO" id="GO:0005886">
    <property type="term" value="C:plasma membrane"/>
    <property type="evidence" value="ECO:0007669"/>
    <property type="project" value="UniProtKB-SubCell"/>
</dbReference>
<keyword evidence="2 6" id="KW-0813">Transport</keyword>
<feature type="transmembrane region" description="Helical" evidence="6">
    <location>
        <begin position="90"/>
        <end position="109"/>
    </location>
</feature>
<evidence type="ECO:0000313" key="9">
    <source>
        <dbReference type="EMBL" id="PRY52894.1"/>
    </source>
</evidence>
<evidence type="ECO:0000256" key="4">
    <source>
        <dbReference type="ARBA" id="ARBA00022989"/>
    </source>
</evidence>
<name>A0A2T0U4S6_9MICO</name>
<dbReference type="PROSITE" id="PS50928">
    <property type="entry name" value="ABC_TM1"/>
    <property type="match status" value="1"/>
</dbReference>
<reference evidence="9 10" key="1">
    <citation type="submission" date="2018-03" db="EMBL/GenBank/DDBJ databases">
        <title>Genomic Encyclopedia of Archaeal and Bacterial Type Strains, Phase II (KMG-II): from individual species to whole genera.</title>
        <authorList>
            <person name="Goeker M."/>
        </authorList>
    </citation>
    <scope>NUCLEOTIDE SEQUENCE [LARGE SCALE GENOMIC DNA]</scope>
    <source>
        <strain evidence="9 10">ATCC BAA-1496</strain>
    </source>
</reference>
<feature type="region of interest" description="Disordered" evidence="7">
    <location>
        <begin position="223"/>
        <end position="279"/>
    </location>
</feature>
<feature type="transmembrane region" description="Helical" evidence="6">
    <location>
        <begin position="193"/>
        <end position="213"/>
    </location>
</feature>
<dbReference type="PANTHER" id="PTHR30177:SF33">
    <property type="entry name" value="POSSIBLE OSMOPROTECTANT (GLYCINE BETAINE_CARNITINE_CHOLINE_L-PROLINE) TRANSPORT INTEGRAL MEMBRANE PROTEIN ABC TRANSPORTER PROZ"/>
    <property type="match status" value="1"/>
</dbReference>
<dbReference type="GO" id="GO:0031460">
    <property type="term" value="P:glycine betaine transport"/>
    <property type="evidence" value="ECO:0007669"/>
    <property type="project" value="TreeGrafter"/>
</dbReference>
<keyword evidence="3 6" id="KW-0812">Transmembrane</keyword>
<organism evidence="9 10">
    <name type="scientific">Knoellia remsis</name>
    <dbReference type="NCBI Taxonomy" id="407159"/>
    <lineage>
        <taxon>Bacteria</taxon>
        <taxon>Bacillati</taxon>
        <taxon>Actinomycetota</taxon>
        <taxon>Actinomycetes</taxon>
        <taxon>Micrococcales</taxon>
        <taxon>Intrasporangiaceae</taxon>
        <taxon>Knoellia</taxon>
    </lineage>
</organism>
<dbReference type="AlphaFoldDB" id="A0A2T0U4S6"/>
<proteinExistence type="inferred from homology"/>
<feature type="transmembrane region" description="Helical" evidence="6">
    <location>
        <begin position="157"/>
        <end position="181"/>
    </location>
</feature>
<dbReference type="Proteomes" id="UP000237822">
    <property type="component" value="Unassembled WGS sequence"/>
</dbReference>